<evidence type="ECO:0000259" key="1">
    <source>
        <dbReference type="Pfam" id="PF03478"/>
    </source>
</evidence>
<gene>
    <name evidence="2" type="ORF">WN944_001736</name>
</gene>
<protein>
    <recommendedName>
        <fullName evidence="1">KIB1-4 beta-propeller domain-containing protein</fullName>
    </recommendedName>
</protein>
<evidence type="ECO:0000313" key="3">
    <source>
        <dbReference type="Proteomes" id="UP001428341"/>
    </source>
</evidence>
<proteinExistence type="predicted"/>
<accession>A0AAP0MFA3</accession>
<comment type="caution">
    <text evidence="2">The sequence shown here is derived from an EMBL/GenBank/DDBJ whole genome shotgun (WGS) entry which is preliminary data.</text>
</comment>
<dbReference type="Proteomes" id="UP001428341">
    <property type="component" value="Unassembled WGS sequence"/>
</dbReference>
<name>A0AAP0MFA3_9ROSI</name>
<sequence length="277" mass="30714">MAKLRAGSGYCNDRTLPGCNRSGFGSGPGFNPGLSSDAQDRPDFILDSAHNARVQSGSGPGGDQLVFKCPAPGISFINKAPIACQVSFVTLSAAKAKFHSKTEDPYPEKYASGRYFSSRGWLLRIFDSCTSPNYTTLVHPFSRVQLKLPCIESLAASYPYERDWHCEEGDQVWRKINTSNNAKHFVDAIYFQNQFYAIDAFGLIFAVKDDDGTTTRVAELPTEFIEDVVEYLYVVESEDGTLFVVSRRGVQVSPTHLGYLTEENTYTTLGFQVFESI</sequence>
<evidence type="ECO:0000313" key="2">
    <source>
        <dbReference type="EMBL" id="KAK9209370.1"/>
    </source>
</evidence>
<dbReference type="InterPro" id="IPR050942">
    <property type="entry name" value="F-box_BR-signaling"/>
</dbReference>
<feature type="domain" description="KIB1-4 beta-propeller" evidence="1">
    <location>
        <begin position="106"/>
        <end position="275"/>
    </location>
</feature>
<dbReference type="PANTHER" id="PTHR44259">
    <property type="entry name" value="OS07G0183000 PROTEIN-RELATED"/>
    <property type="match status" value="1"/>
</dbReference>
<dbReference type="Pfam" id="PF03478">
    <property type="entry name" value="Beta-prop_KIB1-4"/>
    <property type="match status" value="1"/>
</dbReference>
<organism evidence="2 3">
    <name type="scientific">Citrus x changshan-huyou</name>
    <dbReference type="NCBI Taxonomy" id="2935761"/>
    <lineage>
        <taxon>Eukaryota</taxon>
        <taxon>Viridiplantae</taxon>
        <taxon>Streptophyta</taxon>
        <taxon>Embryophyta</taxon>
        <taxon>Tracheophyta</taxon>
        <taxon>Spermatophyta</taxon>
        <taxon>Magnoliopsida</taxon>
        <taxon>eudicotyledons</taxon>
        <taxon>Gunneridae</taxon>
        <taxon>Pentapetalae</taxon>
        <taxon>rosids</taxon>
        <taxon>malvids</taxon>
        <taxon>Sapindales</taxon>
        <taxon>Rutaceae</taxon>
        <taxon>Aurantioideae</taxon>
        <taxon>Citrus</taxon>
    </lineage>
</organism>
<keyword evidence="3" id="KW-1185">Reference proteome</keyword>
<dbReference type="AlphaFoldDB" id="A0AAP0MFA3"/>
<dbReference type="EMBL" id="JBCGBO010000004">
    <property type="protein sequence ID" value="KAK9209370.1"/>
    <property type="molecule type" value="Genomic_DNA"/>
</dbReference>
<reference evidence="2 3" key="1">
    <citation type="submission" date="2024-05" db="EMBL/GenBank/DDBJ databases">
        <title>Haplotype-resolved chromosome-level genome assembly of Huyou (Citrus changshanensis).</title>
        <authorList>
            <person name="Miao C."/>
            <person name="Chen W."/>
            <person name="Wu Y."/>
            <person name="Wang L."/>
            <person name="Zhao S."/>
            <person name="Grierson D."/>
            <person name="Xu C."/>
            <person name="Chen K."/>
        </authorList>
    </citation>
    <scope>NUCLEOTIDE SEQUENCE [LARGE SCALE GENOMIC DNA]</scope>
    <source>
        <strain evidence="2">01-14</strain>
        <tissue evidence="2">Leaf</tissue>
    </source>
</reference>
<dbReference type="InterPro" id="IPR005174">
    <property type="entry name" value="KIB1-4_b-propeller"/>
</dbReference>
<dbReference type="PANTHER" id="PTHR44259:SF65">
    <property type="entry name" value="F-BOX DOMAIN-CONTAINING PROTEIN"/>
    <property type="match status" value="1"/>
</dbReference>